<reference evidence="2 3" key="1">
    <citation type="journal article" date="2012" name="Genome Biol.">
        <title>Genome and low-iron response of an oceanic diatom adapted to chronic iron limitation.</title>
        <authorList>
            <person name="Lommer M."/>
            <person name="Specht M."/>
            <person name="Roy A.S."/>
            <person name="Kraemer L."/>
            <person name="Andreson R."/>
            <person name="Gutowska M.A."/>
            <person name="Wolf J."/>
            <person name="Bergner S.V."/>
            <person name="Schilhabel M.B."/>
            <person name="Klostermeier U.C."/>
            <person name="Beiko R.G."/>
            <person name="Rosenstiel P."/>
            <person name="Hippler M."/>
            <person name="Laroche J."/>
        </authorList>
    </citation>
    <scope>NUCLEOTIDE SEQUENCE [LARGE SCALE GENOMIC DNA]</scope>
    <source>
        <strain evidence="2 3">CCMP1005</strain>
    </source>
</reference>
<protein>
    <submittedName>
        <fullName evidence="2">Uncharacterized protein</fullName>
    </submittedName>
</protein>
<feature type="non-terminal residue" evidence="2">
    <location>
        <position position="1314"/>
    </location>
</feature>
<feature type="region of interest" description="Disordered" evidence="1">
    <location>
        <begin position="665"/>
        <end position="695"/>
    </location>
</feature>
<dbReference type="Proteomes" id="UP000266841">
    <property type="component" value="Unassembled WGS sequence"/>
</dbReference>
<dbReference type="EMBL" id="AGNL01038556">
    <property type="protein sequence ID" value="EJK53078.1"/>
    <property type="molecule type" value="Genomic_DNA"/>
</dbReference>
<sequence length="1314" mass="145278">MDGATFHIPTLLQKATAIQIIDNHHVMMMIHQALAGLMARNNVPDPDRGKRAAIAKGTPSGENQCELELQRGNPPSLATARNASTDRTRSSLCMLVPFLAMATTAHAFSAAPGSPNFSNFPRKQTWVAPKALPELMNDMYQVHRATESAGTIGVFHFIGEGTRASKSSVDLKLMGLDSIVELRDGLPTTLAAYDAEGQEFPIGATVQKIHDGGAKSLSVTPLLGLMPFYVEEDGVVKLFNFGTDVEEAEDPNPTRLRYMKAYINILSGPNDNNKIDNNEITNIETDDASVVRCEETADMAVPEGEHGSPVQNTMVVCAAPTQSWKAEHSEKALPTDKVYLKLMGPHSIVEIRDGLRIPTTLVAYDAEGQEFPINATKQEIHDGGVKSLSVTPLSGLMPVYVEEDGAAKPFNFGTNVEEVKDPNPTSLCNMNAYLNIVSGPNGNNEITNIETDDASASVVRCEETADMAVQGGKHGSVSVDDRPWTQVEPESILASYVQPVMLLILTHSLSTAQLTQATRIGSASTQSLEAEHLEKALLTNEETEVLQLSLDVACVGAEDVRGSEETGSDAALRSAWFLPVPLLPTSTKADSNLWLLIVAGGIFLKFTARNGVSFQRPGQQTISSAGNGVWFRTEMSGQLSALKEMESGFTEMSGQLSALTSIVSSDSRNSESSNLRSDARKLQSPLSPEDPVPYRRACTSHRLDKADIYSKIIDHLDNDDEIYYNRGSHIYLRTHFGNRWASFPSGNTPGQCSTDGSFNSDPARHMYRVPGITGPGDSDKVSIYDPRRPGYFLHISSETVTAVQLEQDLTLKEHMTFRRHIFEPGMHEGGEEYTSYSGNYDLCCNPLTSLGAVWAHGHAQVWRVYEQSKCPYFEKFNIDANPRMEGFAPERTGFLRDFLEWEVGGVTDPANQYERRYADDRQDSLEIKFDVDISRENDGGISKGILGSYTLNIDIGLFSFEEWDYFEVRSSEYTNPENGCSRRHSIPDITLYQCELVNDKDGGYGDRDGWSVFRLISEVGDKCLSVDSYGVPENMKEVSCHGSSSLHFAAFLSEEDNSRFALRPYEAVENNKDVCFAPNGRHTTSQDCQDDLHFFSTSRSSPGVLELFVETPFTTYIQEEGRWPFVGRIIETTQWRSIQSRYRMIPLGFSYPVTPSSFATSESVNFMSSSPPGIMRCLTATVHKLFGFYFDESDTALFDPIRFSECDANRDDQIWYVELLEDEDDGYFQIRPKLYEGVRELCLGQQVDDGDAARLLSCGTTMTKFTEVSSMIQHAEGKCLYHDHEGDEEALIKICGSTSESYVSAVRWPAPQSG</sequence>
<organism evidence="2 3">
    <name type="scientific">Thalassiosira oceanica</name>
    <name type="common">Marine diatom</name>
    <dbReference type="NCBI Taxonomy" id="159749"/>
    <lineage>
        <taxon>Eukaryota</taxon>
        <taxon>Sar</taxon>
        <taxon>Stramenopiles</taxon>
        <taxon>Ochrophyta</taxon>
        <taxon>Bacillariophyta</taxon>
        <taxon>Coscinodiscophyceae</taxon>
        <taxon>Thalassiosirophycidae</taxon>
        <taxon>Thalassiosirales</taxon>
        <taxon>Thalassiosiraceae</taxon>
        <taxon>Thalassiosira</taxon>
    </lineage>
</organism>
<proteinExistence type="predicted"/>
<comment type="caution">
    <text evidence="2">The sequence shown here is derived from an EMBL/GenBank/DDBJ whole genome shotgun (WGS) entry which is preliminary data.</text>
</comment>
<evidence type="ECO:0000256" key="1">
    <source>
        <dbReference type="SAM" id="MobiDB-lite"/>
    </source>
</evidence>
<gene>
    <name evidence="2" type="ORF">THAOC_27551</name>
</gene>
<accession>K0RH80</accession>
<feature type="compositionally biased region" description="Low complexity" evidence="1">
    <location>
        <begin position="665"/>
        <end position="676"/>
    </location>
</feature>
<name>K0RH80_THAOC</name>
<evidence type="ECO:0000313" key="3">
    <source>
        <dbReference type="Proteomes" id="UP000266841"/>
    </source>
</evidence>
<keyword evidence="3" id="KW-1185">Reference proteome</keyword>
<feature type="region of interest" description="Disordered" evidence="1">
    <location>
        <begin position="46"/>
        <end position="84"/>
    </location>
</feature>
<evidence type="ECO:0000313" key="2">
    <source>
        <dbReference type="EMBL" id="EJK53078.1"/>
    </source>
</evidence>